<dbReference type="AlphaFoldDB" id="A0A2B4S776"/>
<accession>A0A2B4S776</accession>
<dbReference type="PROSITE" id="PS50017">
    <property type="entry name" value="DEATH_DOMAIN"/>
    <property type="match status" value="1"/>
</dbReference>
<dbReference type="InterPro" id="IPR016729">
    <property type="entry name" value="FADD"/>
</dbReference>
<dbReference type="Proteomes" id="UP000225706">
    <property type="component" value="Unassembled WGS sequence"/>
</dbReference>
<feature type="domain" description="Death" evidence="1">
    <location>
        <begin position="33"/>
        <end position="104"/>
    </location>
</feature>
<dbReference type="PANTHER" id="PTHR15077">
    <property type="entry name" value="FAS-ASSOCIATING DEATH DOMAIN-CONTAINING PROTEIN FADD"/>
    <property type="match status" value="1"/>
</dbReference>
<evidence type="ECO:0000313" key="3">
    <source>
        <dbReference type="Proteomes" id="UP000225706"/>
    </source>
</evidence>
<dbReference type="Gene3D" id="1.10.533.10">
    <property type="entry name" value="Death Domain, Fas"/>
    <property type="match status" value="1"/>
</dbReference>
<dbReference type="SUPFAM" id="SSF47986">
    <property type="entry name" value="DEATH domain"/>
    <property type="match status" value="1"/>
</dbReference>
<dbReference type="InterPro" id="IPR011029">
    <property type="entry name" value="DEATH-like_dom_sf"/>
</dbReference>
<evidence type="ECO:0000313" key="2">
    <source>
        <dbReference type="EMBL" id="PFX24325.1"/>
    </source>
</evidence>
<sequence length="171" mass="19402">MDCSMNNNTLDPNVGMTESIIHEYQLPKLIGPEKWRDLARMLDFSQNDIDAIQAEKISCPKECCIAVLVKWIHRKGREATVGKLADALIKIELKSVADKLKAPVNDRRTLTFEVGGTIKVDDENQIILGYDRTETSTFFVWETKRKEFNTSLKEIKDYINAIGQITGNTPN</sequence>
<protein>
    <submittedName>
        <fullName evidence="2">Tumor necrosis factor receptor superfamily member 10A</fullName>
    </submittedName>
</protein>
<comment type="caution">
    <text evidence="2">The sequence shown here is derived from an EMBL/GenBank/DDBJ whole genome shotgun (WGS) entry which is preliminary data.</text>
</comment>
<dbReference type="OrthoDB" id="20872at2759"/>
<proteinExistence type="predicted"/>
<dbReference type="CDD" id="cd01670">
    <property type="entry name" value="Death"/>
    <property type="match status" value="1"/>
</dbReference>
<dbReference type="SMART" id="SM00005">
    <property type="entry name" value="DEATH"/>
    <property type="match status" value="1"/>
</dbReference>
<keyword evidence="3" id="KW-1185">Reference proteome</keyword>
<keyword evidence="2" id="KW-0675">Receptor</keyword>
<dbReference type="InterPro" id="IPR000488">
    <property type="entry name" value="Death_dom"/>
</dbReference>
<dbReference type="EMBL" id="LSMT01000180">
    <property type="protein sequence ID" value="PFX24325.1"/>
    <property type="molecule type" value="Genomic_DNA"/>
</dbReference>
<reference evidence="3" key="1">
    <citation type="journal article" date="2017" name="bioRxiv">
        <title>Comparative analysis of the genomes of Stylophora pistillata and Acropora digitifera provides evidence for extensive differences between species of corals.</title>
        <authorList>
            <person name="Voolstra C.R."/>
            <person name="Li Y."/>
            <person name="Liew Y.J."/>
            <person name="Baumgarten S."/>
            <person name="Zoccola D."/>
            <person name="Flot J.-F."/>
            <person name="Tambutte S."/>
            <person name="Allemand D."/>
            <person name="Aranda M."/>
        </authorList>
    </citation>
    <scope>NUCLEOTIDE SEQUENCE [LARGE SCALE GENOMIC DNA]</scope>
</reference>
<evidence type="ECO:0000259" key="1">
    <source>
        <dbReference type="PROSITE" id="PS50017"/>
    </source>
</evidence>
<dbReference type="PANTHER" id="PTHR15077:SF9">
    <property type="entry name" value="C-TERMINAL OF ROC (COR) DOMAIN-CONTAINING PROTEIN"/>
    <property type="match status" value="1"/>
</dbReference>
<gene>
    <name evidence="2" type="primary">TNFRSF10A</name>
    <name evidence="2" type="ORF">AWC38_SpisGene11108</name>
</gene>
<organism evidence="2 3">
    <name type="scientific">Stylophora pistillata</name>
    <name type="common">Smooth cauliflower coral</name>
    <dbReference type="NCBI Taxonomy" id="50429"/>
    <lineage>
        <taxon>Eukaryota</taxon>
        <taxon>Metazoa</taxon>
        <taxon>Cnidaria</taxon>
        <taxon>Anthozoa</taxon>
        <taxon>Hexacorallia</taxon>
        <taxon>Scleractinia</taxon>
        <taxon>Astrocoeniina</taxon>
        <taxon>Pocilloporidae</taxon>
        <taxon>Stylophora</taxon>
    </lineage>
</organism>
<name>A0A2B4S776_STYPI</name>
<dbReference type="Pfam" id="PF00531">
    <property type="entry name" value="Death"/>
    <property type="match status" value="1"/>
</dbReference>
<dbReference type="GO" id="GO:0007165">
    <property type="term" value="P:signal transduction"/>
    <property type="evidence" value="ECO:0007669"/>
    <property type="project" value="InterPro"/>
</dbReference>